<dbReference type="PROSITE" id="PS00430">
    <property type="entry name" value="TONB_DEPENDENT_REC_1"/>
    <property type="match status" value="1"/>
</dbReference>
<dbReference type="Gene3D" id="2.170.130.10">
    <property type="entry name" value="TonB-dependent receptor, plug domain"/>
    <property type="match status" value="1"/>
</dbReference>
<evidence type="ECO:0000256" key="1">
    <source>
        <dbReference type="ARBA" id="ARBA00004571"/>
    </source>
</evidence>
<evidence type="ECO:0000256" key="5">
    <source>
        <dbReference type="ARBA" id="ARBA00022729"/>
    </source>
</evidence>
<dbReference type="PROSITE" id="PS52016">
    <property type="entry name" value="TONB_DEPENDENT_REC_3"/>
    <property type="match status" value="1"/>
</dbReference>
<dbReference type="InterPro" id="IPR012910">
    <property type="entry name" value="Plug_dom"/>
</dbReference>
<evidence type="ECO:0000256" key="11">
    <source>
        <dbReference type="PROSITE-ProRule" id="PRU10143"/>
    </source>
</evidence>
<protein>
    <submittedName>
        <fullName evidence="15">TonB-dependent receptor domain-containing protein</fullName>
    </submittedName>
</protein>
<feature type="domain" description="TonB-dependent receptor-like beta-barrel" evidence="13">
    <location>
        <begin position="244"/>
        <end position="677"/>
    </location>
</feature>
<dbReference type="PANTHER" id="PTHR30069:SF53">
    <property type="entry name" value="COLICIN I RECEPTOR-RELATED"/>
    <property type="match status" value="1"/>
</dbReference>
<keyword evidence="2 10" id="KW-0813">Transport</keyword>
<evidence type="ECO:0000256" key="12">
    <source>
        <dbReference type="RuleBase" id="RU003357"/>
    </source>
</evidence>
<dbReference type="CDD" id="cd01347">
    <property type="entry name" value="ligand_gated_channel"/>
    <property type="match status" value="1"/>
</dbReference>
<evidence type="ECO:0000256" key="9">
    <source>
        <dbReference type="ARBA" id="ARBA00023237"/>
    </source>
</evidence>
<reference evidence="16" key="1">
    <citation type="journal article" date="2019" name="Int. J. Syst. Evol. Microbiol.">
        <title>The Global Catalogue of Microorganisms (GCM) 10K type strain sequencing project: providing services to taxonomists for standard genome sequencing and annotation.</title>
        <authorList>
            <consortium name="The Broad Institute Genomics Platform"/>
            <consortium name="The Broad Institute Genome Sequencing Center for Infectious Disease"/>
            <person name="Wu L."/>
            <person name="Ma J."/>
        </authorList>
    </citation>
    <scope>NUCLEOTIDE SEQUENCE [LARGE SCALE GENOMIC DNA]</scope>
    <source>
        <strain evidence="16">CGMCC 1.15643</strain>
    </source>
</reference>
<keyword evidence="5" id="KW-0732">Signal</keyword>
<dbReference type="Proteomes" id="UP001595976">
    <property type="component" value="Unassembled WGS sequence"/>
</dbReference>
<keyword evidence="9 10" id="KW-0998">Cell outer membrane</keyword>
<evidence type="ECO:0000313" key="16">
    <source>
        <dbReference type="Proteomes" id="UP001595976"/>
    </source>
</evidence>
<evidence type="ECO:0000256" key="3">
    <source>
        <dbReference type="ARBA" id="ARBA00022452"/>
    </source>
</evidence>
<dbReference type="InterPro" id="IPR039426">
    <property type="entry name" value="TonB-dep_rcpt-like"/>
</dbReference>
<comment type="subcellular location">
    <subcellularLocation>
        <location evidence="1 10">Cell outer membrane</location>
        <topology evidence="1 10">Multi-pass membrane protein</topology>
    </subcellularLocation>
</comment>
<dbReference type="RefSeq" id="WP_158446920.1">
    <property type="nucleotide sequence ID" value="NZ_JAOAOS010000010.1"/>
</dbReference>
<comment type="similarity">
    <text evidence="10 12">Belongs to the TonB-dependent receptor family.</text>
</comment>
<feature type="short sequence motif" description="TonB box" evidence="11">
    <location>
        <begin position="62"/>
        <end position="68"/>
    </location>
</feature>
<evidence type="ECO:0000259" key="14">
    <source>
        <dbReference type="Pfam" id="PF07715"/>
    </source>
</evidence>
<name>A0ABW0F8C1_9HYPH</name>
<dbReference type="Pfam" id="PF00593">
    <property type="entry name" value="TonB_dep_Rec_b-barrel"/>
    <property type="match status" value="1"/>
</dbReference>
<dbReference type="SUPFAM" id="SSF56935">
    <property type="entry name" value="Porins"/>
    <property type="match status" value="1"/>
</dbReference>
<keyword evidence="6" id="KW-0406">Ion transport</keyword>
<keyword evidence="16" id="KW-1185">Reference proteome</keyword>
<dbReference type="InterPro" id="IPR037066">
    <property type="entry name" value="Plug_dom_sf"/>
</dbReference>
<evidence type="ECO:0000313" key="15">
    <source>
        <dbReference type="EMBL" id="MFC5295226.1"/>
    </source>
</evidence>
<organism evidence="15 16">
    <name type="scientific">Bosea minatitlanensis</name>
    <dbReference type="NCBI Taxonomy" id="128782"/>
    <lineage>
        <taxon>Bacteria</taxon>
        <taxon>Pseudomonadati</taxon>
        <taxon>Pseudomonadota</taxon>
        <taxon>Alphaproteobacteria</taxon>
        <taxon>Hyphomicrobiales</taxon>
        <taxon>Boseaceae</taxon>
        <taxon>Bosea</taxon>
    </lineage>
</organism>
<comment type="caution">
    <text evidence="15">The sequence shown here is derived from an EMBL/GenBank/DDBJ whole genome shotgun (WGS) entry which is preliminary data.</text>
</comment>
<dbReference type="InterPro" id="IPR010916">
    <property type="entry name" value="TonB_box_CS"/>
</dbReference>
<evidence type="ECO:0000256" key="10">
    <source>
        <dbReference type="PROSITE-ProRule" id="PRU01360"/>
    </source>
</evidence>
<dbReference type="InterPro" id="IPR000531">
    <property type="entry name" value="Beta-barrel_TonB"/>
</dbReference>
<keyword evidence="7 11" id="KW-0798">TonB box</keyword>
<evidence type="ECO:0000256" key="6">
    <source>
        <dbReference type="ARBA" id="ARBA00023065"/>
    </source>
</evidence>
<dbReference type="Gene3D" id="2.40.170.20">
    <property type="entry name" value="TonB-dependent receptor, beta-barrel domain"/>
    <property type="match status" value="1"/>
</dbReference>
<evidence type="ECO:0000256" key="7">
    <source>
        <dbReference type="ARBA" id="ARBA00023077"/>
    </source>
</evidence>
<evidence type="ECO:0000256" key="8">
    <source>
        <dbReference type="ARBA" id="ARBA00023136"/>
    </source>
</evidence>
<keyword evidence="4 10" id="KW-0812">Transmembrane</keyword>
<feature type="domain" description="TonB-dependent receptor plug" evidence="14">
    <location>
        <begin position="74"/>
        <end position="182"/>
    </location>
</feature>
<accession>A0ABW0F8C1</accession>
<proteinExistence type="inferred from homology"/>
<keyword evidence="8 10" id="KW-0472">Membrane</keyword>
<dbReference type="Pfam" id="PF07715">
    <property type="entry name" value="Plug"/>
    <property type="match status" value="1"/>
</dbReference>
<dbReference type="EMBL" id="JBHSLI010000009">
    <property type="protein sequence ID" value="MFC5295226.1"/>
    <property type="molecule type" value="Genomic_DNA"/>
</dbReference>
<evidence type="ECO:0000259" key="13">
    <source>
        <dbReference type="Pfam" id="PF00593"/>
    </source>
</evidence>
<evidence type="ECO:0000256" key="2">
    <source>
        <dbReference type="ARBA" id="ARBA00022448"/>
    </source>
</evidence>
<evidence type="ECO:0000256" key="4">
    <source>
        <dbReference type="ARBA" id="ARBA00022692"/>
    </source>
</evidence>
<gene>
    <name evidence="15" type="ORF">ACFPK2_19715</name>
</gene>
<sequence>MLGQAEAAGPGAECGSGKASGGGWALKGGISLLALALAAALPEAAAAQQGQAASGADLDLDTITVTASSTQYTVRDAPASVSVIGEQEIQRRPVNDVDEILREVPGVNMGFGSDGKRGISIRGLGSGYTLILVDGKRVNAGLTNLRHGNGDSNWVPVEAIERIEVVRGPMSTLYGSDAFGGVVNIITKRPGSRWGGSVSVETMVPGNAKAGRSDKSAFTLSGPLIPDTLSLRIYGNYARRGDDEPGLNLLNTGRYGLRNYDGSAMLSWTPNSDHTVDLEVTASEQKATGEVDELEGGVSRGPSRMTRETVSLSHKGNWGFGTSTLTASAEFATNHSRTVTAGLPVDNSIDANLYTLEGRFSRPFDLFFRHNLTVGGTVQHETLDDPQNLGKTNSVTKSTGTTDTSLTNYALYVENNTTLTDKLIFTQGLRGDFHEKFGEHASPRLYLVYNPTDSLTFKGGWSTGFKAPNLRQLNPNWVTTSRGRGCGAVGGPCEMVGNPDLKPETLDAFEVGAYFDGALFGIHGWKASATYFYNDIQNKITSARVASLILPNGTKYVQQVNVDRARTQGIEGNLTVPLHERLTWTTNFTYLIEAVNLETKEPLSASPELSVYSELSWKATEKLWLNLSANYLGKQVDYVATSETLTAQVVKPYTIFNLGATYQIRDDLRLKAGVLNLFDRQVSTGSNYTEEVRRYYVGLNGTF</sequence>
<dbReference type="PANTHER" id="PTHR30069">
    <property type="entry name" value="TONB-DEPENDENT OUTER MEMBRANE RECEPTOR"/>
    <property type="match status" value="1"/>
</dbReference>
<dbReference type="InterPro" id="IPR036942">
    <property type="entry name" value="Beta-barrel_TonB_sf"/>
</dbReference>
<keyword evidence="3 10" id="KW-1134">Transmembrane beta strand</keyword>
<keyword evidence="15" id="KW-0675">Receptor</keyword>